<dbReference type="PANTHER" id="PTHR43029">
    <property type="entry name" value="AMMONIUM TRANSPORTER MEP2"/>
    <property type="match status" value="1"/>
</dbReference>
<evidence type="ECO:0000256" key="6">
    <source>
        <dbReference type="ARBA" id="ARBA00023136"/>
    </source>
</evidence>
<feature type="transmembrane region" description="Helical" evidence="8">
    <location>
        <begin position="134"/>
        <end position="152"/>
    </location>
</feature>
<keyword evidence="11" id="KW-1185">Reference proteome</keyword>
<keyword evidence="4 8" id="KW-0812">Transmembrane</keyword>
<proteinExistence type="inferred from homology"/>
<dbReference type="Pfam" id="PF00909">
    <property type="entry name" value="Ammonium_transp"/>
    <property type="match status" value="1"/>
</dbReference>
<evidence type="ECO:0000259" key="9">
    <source>
        <dbReference type="Pfam" id="PF00909"/>
    </source>
</evidence>
<dbReference type="AlphaFoldDB" id="A0A7W8C1H9"/>
<gene>
    <name evidence="10" type="ORF">HNQ38_000517</name>
</gene>
<feature type="transmembrane region" description="Helical" evidence="8">
    <location>
        <begin position="100"/>
        <end position="122"/>
    </location>
</feature>
<feature type="transmembrane region" description="Helical" evidence="8">
    <location>
        <begin position="264"/>
        <end position="283"/>
    </location>
</feature>
<feature type="transmembrane region" description="Helical" evidence="8">
    <location>
        <begin position="199"/>
        <end position="219"/>
    </location>
</feature>
<sequence>MPVLNSGDTAFILLCTALVCVMTPGLAFFYGGLVRAKDVLTIMMQSFISMGIVALIWIFGGFSLAFGPDIGGVIGDVTYHFALDKVGGDPSPVYAPTIPFIMFFAYQMMFAIITPALITGAFAGRFNFRGYLKFLILWTIVIYLPVCHWIWGGGWLAKLGVVDFAGGIVVHVSAGFSALATVIYLGWRKDVKPGQEVAPNNLPLVAVGAGLLWFGWFGFNSGGAYAANALASYAFVNTTVAGSVAMVVWLALDWSLSRKPSFDGVLVGAVAGLATITPCAGYVDPWAAIIIGAAGATVCYFAKVVQQRLHFDDALEVWRAHGMGGVTGSLLLGVLASRTIDVVNASSHQFLMQLLGVVSVAAYSFVVTYIILIVINAIGPIRVPAEEQIKGLDESLHGEEAYKL</sequence>
<evidence type="ECO:0000256" key="7">
    <source>
        <dbReference type="ARBA" id="ARBA00023177"/>
    </source>
</evidence>
<evidence type="ECO:0000256" key="8">
    <source>
        <dbReference type="RuleBase" id="RU362002"/>
    </source>
</evidence>
<organism evidence="10 11">
    <name type="scientific">Desulfovibrio intestinalis</name>
    <dbReference type="NCBI Taxonomy" id="58621"/>
    <lineage>
        <taxon>Bacteria</taxon>
        <taxon>Pseudomonadati</taxon>
        <taxon>Thermodesulfobacteriota</taxon>
        <taxon>Desulfovibrionia</taxon>
        <taxon>Desulfovibrionales</taxon>
        <taxon>Desulfovibrionaceae</taxon>
        <taxon>Desulfovibrio</taxon>
    </lineage>
</organism>
<evidence type="ECO:0000313" key="10">
    <source>
        <dbReference type="EMBL" id="MBB5142454.1"/>
    </source>
</evidence>
<evidence type="ECO:0000313" key="11">
    <source>
        <dbReference type="Proteomes" id="UP000539075"/>
    </source>
</evidence>
<dbReference type="SUPFAM" id="SSF111352">
    <property type="entry name" value="Ammonium transporter"/>
    <property type="match status" value="1"/>
</dbReference>
<keyword evidence="6 8" id="KW-0472">Membrane</keyword>
<feature type="transmembrane region" description="Helical" evidence="8">
    <location>
        <begin position="164"/>
        <end position="187"/>
    </location>
</feature>
<dbReference type="InterPro" id="IPR018047">
    <property type="entry name" value="Ammonium_transpt_CS"/>
</dbReference>
<dbReference type="Proteomes" id="UP000539075">
    <property type="component" value="Unassembled WGS sequence"/>
</dbReference>
<evidence type="ECO:0000256" key="1">
    <source>
        <dbReference type="ARBA" id="ARBA00004141"/>
    </source>
</evidence>
<dbReference type="InterPro" id="IPR024041">
    <property type="entry name" value="NH4_transpt_AmtB-like_dom"/>
</dbReference>
<feature type="transmembrane region" description="Helical" evidence="8">
    <location>
        <begin position="46"/>
        <end position="66"/>
    </location>
</feature>
<name>A0A7W8C1H9_9BACT</name>
<feature type="transmembrane region" description="Helical" evidence="8">
    <location>
        <begin position="350"/>
        <end position="375"/>
    </location>
</feature>
<accession>A0A7W8C1H9</accession>
<dbReference type="PANTHER" id="PTHR43029:SF10">
    <property type="entry name" value="AMMONIUM TRANSPORTER MEP2"/>
    <property type="match status" value="1"/>
</dbReference>
<evidence type="ECO:0000256" key="3">
    <source>
        <dbReference type="ARBA" id="ARBA00022448"/>
    </source>
</evidence>
<dbReference type="Gene3D" id="1.10.3430.10">
    <property type="entry name" value="Ammonium transporter AmtB like domains"/>
    <property type="match status" value="1"/>
</dbReference>
<dbReference type="PROSITE" id="PS01219">
    <property type="entry name" value="AMMONIUM_TRANSP"/>
    <property type="match status" value="1"/>
</dbReference>
<feature type="transmembrane region" description="Helical" evidence="8">
    <location>
        <begin position="12"/>
        <end position="34"/>
    </location>
</feature>
<dbReference type="GO" id="GO:0008519">
    <property type="term" value="F:ammonium channel activity"/>
    <property type="evidence" value="ECO:0007669"/>
    <property type="project" value="InterPro"/>
</dbReference>
<feature type="transmembrane region" description="Helical" evidence="8">
    <location>
        <begin position="289"/>
        <end position="305"/>
    </location>
</feature>
<evidence type="ECO:0000256" key="5">
    <source>
        <dbReference type="ARBA" id="ARBA00022989"/>
    </source>
</evidence>
<evidence type="ECO:0000256" key="4">
    <source>
        <dbReference type="ARBA" id="ARBA00022692"/>
    </source>
</evidence>
<dbReference type="NCBIfam" id="TIGR00836">
    <property type="entry name" value="amt"/>
    <property type="match status" value="1"/>
</dbReference>
<dbReference type="EMBL" id="JACHGO010000001">
    <property type="protein sequence ID" value="MBB5142454.1"/>
    <property type="molecule type" value="Genomic_DNA"/>
</dbReference>
<dbReference type="InterPro" id="IPR029020">
    <property type="entry name" value="Ammonium/urea_transptr"/>
</dbReference>
<feature type="domain" description="Ammonium transporter AmtB-like" evidence="9">
    <location>
        <begin position="10"/>
        <end position="402"/>
    </location>
</feature>
<keyword evidence="5 8" id="KW-1133">Transmembrane helix</keyword>
<comment type="caution">
    <text evidence="10">The sequence shown here is derived from an EMBL/GenBank/DDBJ whole genome shotgun (WGS) entry which is preliminary data.</text>
</comment>
<dbReference type="RefSeq" id="WP_183717823.1">
    <property type="nucleotide sequence ID" value="NZ_JACHGO010000001.1"/>
</dbReference>
<dbReference type="GO" id="GO:0005886">
    <property type="term" value="C:plasma membrane"/>
    <property type="evidence" value="ECO:0007669"/>
    <property type="project" value="UniProtKB-SubCell"/>
</dbReference>
<comment type="subcellular location">
    <subcellularLocation>
        <location evidence="8">Cell membrane</location>
        <topology evidence="8">Multi-pass membrane protein</topology>
    </subcellularLocation>
    <subcellularLocation>
        <location evidence="1">Membrane</location>
        <topology evidence="1">Multi-pass membrane protein</topology>
    </subcellularLocation>
</comment>
<feature type="transmembrane region" description="Helical" evidence="8">
    <location>
        <begin position="317"/>
        <end position="338"/>
    </location>
</feature>
<keyword evidence="7 8" id="KW-0924">Ammonia transport</keyword>
<comment type="similarity">
    <text evidence="2 8">Belongs to the ammonia transporter channel (TC 1.A.11.2) family.</text>
</comment>
<feature type="transmembrane region" description="Helical" evidence="8">
    <location>
        <begin position="231"/>
        <end position="252"/>
    </location>
</feature>
<reference evidence="10 11" key="1">
    <citation type="submission" date="2020-08" db="EMBL/GenBank/DDBJ databases">
        <title>Genomic Encyclopedia of Type Strains, Phase IV (KMG-IV): sequencing the most valuable type-strain genomes for metagenomic binning, comparative biology and taxonomic classification.</title>
        <authorList>
            <person name="Goeker M."/>
        </authorList>
    </citation>
    <scope>NUCLEOTIDE SEQUENCE [LARGE SCALE GENOMIC DNA]</scope>
    <source>
        <strain evidence="10 11">DSM 11275</strain>
    </source>
</reference>
<dbReference type="InterPro" id="IPR001905">
    <property type="entry name" value="Ammonium_transpt"/>
</dbReference>
<protein>
    <recommendedName>
        <fullName evidence="8">Ammonium transporter</fullName>
    </recommendedName>
</protein>
<evidence type="ECO:0000256" key="2">
    <source>
        <dbReference type="ARBA" id="ARBA00005887"/>
    </source>
</evidence>
<keyword evidence="3 8" id="KW-0813">Transport</keyword>